<dbReference type="InterPro" id="IPR036390">
    <property type="entry name" value="WH_DNA-bd_sf"/>
</dbReference>
<dbReference type="InterPro" id="IPR051815">
    <property type="entry name" value="Molybdate_resp_trans_reg"/>
</dbReference>
<proteinExistence type="predicted"/>
<dbReference type="Proteomes" id="UP000251402">
    <property type="component" value="Chromosome"/>
</dbReference>
<reference evidence="1" key="1">
    <citation type="submission" date="2019-08" db="EMBL/GenBank/DDBJ databases">
        <title>Comparative genome analysis confer to the adaptation heavy metal polluted environment.</title>
        <authorList>
            <person name="Li Y."/>
        </authorList>
    </citation>
    <scope>NUCLEOTIDE SEQUENCE [LARGE SCALE GENOMIC DNA]</scope>
    <source>
        <strain evidence="1">P1</strain>
    </source>
</reference>
<protein>
    <submittedName>
        <fullName evidence="1">LysR family transcriptional regulator</fullName>
    </submittedName>
</protein>
<organism evidence="1 2">
    <name type="scientific">Mucilaginibacter rubeus</name>
    <dbReference type="NCBI Taxonomy" id="2027860"/>
    <lineage>
        <taxon>Bacteria</taxon>
        <taxon>Pseudomonadati</taxon>
        <taxon>Bacteroidota</taxon>
        <taxon>Sphingobacteriia</taxon>
        <taxon>Sphingobacteriales</taxon>
        <taxon>Sphingobacteriaceae</taxon>
        <taxon>Mucilaginibacter</taxon>
    </lineage>
</organism>
<dbReference type="PANTHER" id="PTHR30432">
    <property type="entry name" value="TRANSCRIPTIONAL REGULATOR MODE"/>
    <property type="match status" value="1"/>
</dbReference>
<keyword evidence="2" id="KW-1185">Reference proteome</keyword>
<dbReference type="EMBL" id="CP043450">
    <property type="protein sequence ID" value="QEM12626.1"/>
    <property type="molecule type" value="Genomic_DNA"/>
</dbReference>
<dbReference type="SUPFAM" id="SSF46785">
    <property type="entry name" value="Winged helix' DNA-binding domain"/>
    <property type="match status" value="1"/>
</dbReference>
<dbReference type="PANTHER" id="PTHR30432:SF1">
    <property type="entry name" value="DNA-BINDING TRANSCRIPTIONAL DUAL REGULATOR MODE"/>
    <property type="match status" value="1"/>
</dbReference>
<dbReference type="KEGG" id="mrub:DEO27_022305"/>
<name>A0A5C1I461_9SPHI</name>
<dbReference type="OrthoDB" id="9805928at2"/>
<dbReference type="Gene3D" id="1.10.10.10">
    <property type="entry name" value="Winged helix-like DNA-binding domain superfamily/Winged helix DNA-binding domain"/>
    <property type="match status" value="1"/>
</dbReference>
<evidence type="ECO:0000313" key="1">
    <source>
        <dbReference type="EMBL" id="QEM12626.1"/>
    </source>
</evidence>
<accession>A0A5C1I461</accession>
<dbReference type="InterPro" id="IPR036388">
    <property type="entry name" value="WH-like_DNA-bd_sf"/>
</dbReference>
<gene>
    <name evidence="1" type="ORF">DEO27_022305</name>
</gene>
<sequence>MSIPPFKLNGRIWLEIDEEKVLGHGRVELLERIHESGSIRQAALQMKMSYKQAWDLVNHINNGFKQPLVISKRGGKGGGIALLTPFGQEVIGEFKELQQKFFRFLDKNGKK</sequence>
<evidence type="ECO:0000313" key="2">
    <source>
        <dbReference type="Proteomes" id="UP000251402"/>
    </source>
</evidence>
<dbReference type="RefSeq" id="WP_112568761.1">
    <property type="nucleotide sequence ID" value="NZ_CP043450.1"/>
</dbReference>
<dbReference type="AlphaFoldDB" id="A0A5C1I461"/>